<dbReference type="UniPathway" id="UPA00031">
    <property type="reaction ID" value="UER00013"/>
</dbReference>
<dbReference type="PANTHER" id="PTHR21039:SF0">
    <property type="entry name" value="HISTIDINOL-PHOSPHATASE"/>
    <property type="match status" value="1"/>
</dbReference>
<reference evidence="10 11" key="1">
    <citation type="submission" date="2016-02" db="EMBL/GenBank/DDBJ databases">
        <authorList>
            <person name="Wen L."/>
            <person name="He K."/>
            <person name="Yang H."/>
        </authorList>
    </citation>
    <scope>NUCLEOTIDE SEQUENCE [LARGE SCALE GENOMIC DNA]</scope>
    <source>
        <strain evidence="10">Trichococcus palustris</strain>
    </source>
</reference>
<feature type="domain" description="PHP" evidence="9">
    <location>
        <begin position="4"/>
        <end position="209"/>
    </location>
</feature>
<dbReference type="GO" id="GO:0005737">
    <property type="term" value="C:cytoplasm"/>
    <property type="evidence" value="ECO:0007669"/>
    <property type="project" value="TreeGrafter"/>
</dbReference>
<dbReference type="InterPro" id="IPR010140">
    <property type="entry name" value="Histidinol_P_phosphatase_HisJ"/>
</dbReference>
<dbReference type="EC" id="3.1.3.15" evidence="3 8"/>
<proteinExistence type="inferred from homology"/>
<protein>
    <recommendedName>
        <fullName evidence="3 8">Histidinol-phosphatase</fullName>
        <shortName evidence="8">HolPase</shortName>
        <ecNumber evidence="3 8">3.1.3.15</ecNumber>
    </recommendedName>
</protein>
<dbReference type="Proteomes" id="UP000242754">
    <property type="component" value="Unassembled WGS sequence"/>
</dbReference>
<evidence type="ECO:0000256" key="5">
    <source>
        <dbReference type="ARBA" id="ARBA00022801"/>
    </source>
</evidence>
<evidence type="ECO:0000313" key="10">
    <source>
        <dbReference type="EMBL" id="CZQ90858.1"/>
    </source>
</evidence>
<evidence type="ECO:0000256" key="8">
    <source>
        <dbReference type="RuleBase" id="RU366003"/>
    </source>
</evidence>
<dbReference type="CDD" id="cd12110">
    <property type="entry name" value="PHP_HisPPase_Hisj_like"/>
    <property type="match status" value="1"/>
</dbReference>
<dbReference type="Gene3D" id="3.20.20.140">
    <property type="entry name" value="Metal-dependent hydrolases"/>
    <property type="match status" value="1"/>
</dbReference>
<gene>
    <name evidence="10" type="ORF">Tpal_1320</name>
</gene>
<comment type="pathway">
    <text evidence="1 8">Amino-acid biosynthesis; L-histidine biosynthesis; L-histidine from 5-phospho-alpha-D-ribose 1-diphosphate: step 8/9.</text>
</comment>
<evidence type="ECO:0000256" key="7">
    <source>
        <dbReference type="ARBA" id="ARBA00049158"/>
    </source>
</evidence>
<dbReference type="STRING" id="140314.SAMN04488076_1338"/>
<dbReference type="Pfam" id="PF02811">
    <property type="entry name" value="PHP"/>
    <property type="match status" value="1"/>
</dbReference>
<keyword evidence="5 8" id="KW-0378">Hydrolase</keyword>
<keyword evidence="6 8" id="KW-0368">Histidine biosynthesis</keyword>
<dbReference type="PANTHER" id="PTHR21039">
    <property type="entry name" value="HISTIDINOL PHOSPHATASE-RELATED"/>
    <property type="match status" value="1"/>
</dbReference>
<sequence length="269" mass="30453">MFTDRHVHTPFCLHGSSDALENYVKFAIESGLEGITFTEHAPLPMEDPLPDKDSAMKTEDVEAYLAAVQELALKYQDVIKIDAGFELDYIEGKEPVTIAFLEKYPACIPHSILSVHFVQVNPDEYFCVDLDRDSFTQKGEEIGFETLYTLYEKTVQKALALPYGKLTPKKIGHINLIHKFQKAYTVKDPIDWKKLLDTVKANGYILDYNFAGIDKPDYGKTYPDAEMMAYAKNIGLAYEMGSDAHAAHEVARYFDTALHLEEASYTEEV</sequence>
<dbReference type="SUPFAM" id="SSF89550">
    <property type="entry name" value="PHP domain-like"/>
    <property type="match status" value="1"/>
</dbReference>
<dbReference type="NCBIfam" id="TIGR01856">
    <property type="entry name" value="hisJ_fam"/>
    <property type="match status" value="1"/>
</dbReference>
<evidence type="ECO:0000256" key="3">
    <source>
        <dbReference type="ARBA" id="ARBA00013085"/>
    </source>
</evidence>
<comment type="similarity">
    <text evidence="2 8">Belongs to the PHP hydrolase family. HisK subfamily.</text>
</comment>
<keyword evidence="11" id="KW-1185">Reference proteome</keyword>
<keyword evidence="4 8" id="KW-0028">Amino-acid biosynthesis</keyword>
<dbReference type="RefSeq" id="WP_087032719.1">
    <property type="nucleotide sequence ID" value="NZ_FJNE01000003.1"/>
</dbReference>
<dbReference type="GO" id="GO:0004401">
    <property type="term" value="F:histidinol-phosphatase activity"/>
    <property type="evidence" value="ECO:0007669"/>
    <property type="project" value="UniProtKB-UniRule"/>
</dbReference>
<comment type="catalytic activity">
    <reaction evidence="7 8">
        <text>L-histidinol phosphate + H2O = L-histidinol + phosphate</text>
        <dbReference type="Rhea" id="RHEA:14465"/>
        <dbReference type="ChEBI" id="CHEBI:15377"/>
        <dbReference type="ChEBI" id="CHEBI:43474"/>
        <dbReference type="ChEBI" id="CHEBI:57699"/>
        <dbReference type="ChEBI" id="CHEBI:57980"/>
        <dbReference type="EC" id="3.1.3.15"/>
    </reaction>
</comment>
<organism evidence="10 11">
    <name type="scientific">Trichococcus palustris</name>
    <dbReference type="NCBI Taxonomy" id="140314"/>
    <lineage>
        <taxon>Bacteria</taxon>
        <taxon>Bacillati</taxon>
        <taxon>Bacillota</taxon>
        <taxon>Bacilli</taxon>
        <taxon>Lactobacillales</taxon>
        <taxon>Carnobacteriaceae</taxon>
        <taxon>Trichococcus</taxon>
    </lineage>
</organism>
<evidence type="ECO:0000256" key="2">
    <source>
        <dbReference type="ARBA" id="ARBA00009152"/>
    </source>
</evidence>
<accession>A0A143YKI8</accession>
<evidence type="ECO:0000256" key="4">
    <source>
        <dbReference type="ARBA" id="ARBA00022605"/>
    </source>
</evidence>
<dbReference type="InterPro" id="IPR016195">
    <property type="entry name" value="Pol/histidinol_Pase-like"/>
</dbReference>
<evidence type="ECO:0000259" key="9">
    <source>
        <dbReference type="Pfam" id="PF02811"/>
    </source>
</evidence>
<dbReference type="OrthoDB" id="9775255at2"/>
<dbReference type="GO" id="GO:0000105">
    <property type="term" value="P:L-histidine biosynthetic process"/>
    <property type="evidence" value="ECO:0007669"/>
    <property type="project" value="UniProtKB-UniRule"/>
</dbReference>
<dbReference type="AlphaFoldDB" id="A0A143YKI8"/>
<evidence type="ECO:0000313" key="11">
    <source>
        <dbReference type="Proteomes" id="UP000242754"/>
    </source>
</evidence>
<name>A0A143YKI8_9LACT</name>
<evidence type="ECO:0000256" key="6">
    <source>
        <dbReference type="ARBA" id="ARBA00023102"/>
    </source>
</evidence>
<dbReference type="EMBL" id="FJNE01000003">
    <property type="protein sequence ID" value="CZQ90858.1"/>
    <property type="molecule type" value="Genomic_DNA"/>
</dbReference>
<dbReference type="NCBIfam" id="NF005996">
    <property type="entry name" value="PRK08123.1"/>
    <property type="match status" value="1"/>
</dbReference>
<evidence type="ECO:0000256" key="1">
    <source>
        <dbReference type="ARBA" id="ARBA00004970"/>
    </source>
</evidence>
<dbReference type="InterPro" id="IPR004013">
    <property type="entry name" value="PHP_dom"/>
</dbReference>